<evidence type="ECO:0000259" key="7">
    <source>
        <dbReference type="PROSITE" id="PS50056"/>
    </source>
</evidence>
<dbReference type="GO" id="GO:0043409">
    <property type="term" value="P:negative regulation of MAPK cascade"/>
    <property type="evidence" value="ECO:0007669"/>
    <property type="project" value="TreeGrafter"/>
</dbReference>
<dbReference type="GO" id="GO:0003676">
    <property type="term" value="F:nucleic acid binding"/>
    <property type="evidence" value="ECO:0007669"/>
    <property type="project" value="UniProtKB-UniRule"/>
</dbReference>
<gene>
    <name evidence="9" type="ORF">PROFUN_11636</name>
</gene>
<dbReference type="SMART" id="SM00195">
    <property type="entry name" value="DSPc"/>
    <property type="match status" value="1"/>
</dbReference>
<dbReference type="PANTHER" id="PTHR10159">
    <property type="entry name" value="DUAL SPECIFICITY PROTEIN PHOSPHATASE"/>
    <property type="match status" value="1"/>
</dbReference>
<dbReference type="InterPro" id="IPR036867">
    <property type="entry name" value="R3H_dom_sf"/>
</dbReference>
<dbReference type="InterPro" id="IPR001374">
    <property type="entry name" value="R3H_dom"/>
</dbReference>
<organism evidence="9 10">
    <name type="scientific">Planoprotostelium fungivorum</name>
    <dbReference type="NCBI Taxonomy" id="1890364"/>
    <lineage>
        <taxon>Eukaryota</taxon>
        <taxon>Amoebozoa</taxon>
        <taxon>Evosea</taxon>
        <taxon>Variosea</taxon>
        <taxon>Cavosteliida</taxon>
        <taxon>Cavosteliaceae</taxon>
        <taxon>Planoprotostelium</taxon>
    </lineage>
</organism>
<evidence type="ECO:0000256" key="1">
    <source>
        <dbReference type="ARBA" id="ARBA00008601"/>
    </source>
</evidence>
<dbReference type="Proteomes" id="UP000241769">
    <property type="component" value="Unassembled WGS sequence"/>
</dbReference>
<dbReference type="EMBL" id="MDYQ01000141">
    <property type="protein sequence ID" value="PRP80677.1"/>
    <property type="molecule type" value="Genomic_DNA"/>
</dbReference>
<dbReference type="InterPro" id="IPR000340">
    <property type="entry name" value="Dual-sp_phosphatase_cat-dom"/>
</dbReference>
<dbReference type="Gene3D" id="3.90.190.10">
    <property type="entry name" value="Protein tyrosine phosphatase superfamily"/>
    <property type="match status" value="1"/>
</dbReference>
<protein>
    <recommendedName>
        <fullName evidence="2">protein-tyrosine-phosphatase</fullName>
        <ecNumber evidence="2">3.1.3.48</ecNumber>
    </recommendedName>
</protein>
<reference evidence="9 10" key="1">
    <citation type="journal article" date="2018" name="Genome Biol. Evol.">
        <title>Multiple Roots of Fruiting Body Formation in Amoebozoa.</title>
        <authorList>
            <person name="Hillmann F."/>
            <person name="Forbes G."/>
            <person name="Novohradska S."/>
            <person name="Ferling I."/>
            <person name="Riege K."/>
            <person name="Groth M."/>
            <person name="Westermann M."/>
            <person name="Marz M."/>
            <person name="Spaller T."/>
            <person name="Winckler T."/>
            <person name="Schaap P."/>
            <person name="Glockner G."/>
        </authorList>
    </citation>
    <scope>NUCLEOTIDE SEQUENCE [LARGE SCALE GENOMIC DNA]</scope>
    <source>
        <strain evidence="9 10">Jena</strain>
    </source>
</reference>
<dbReference type="Pfam" id="PF00782">
    <property type="entry name" value="DSPc"/>
    <property type="match status" value="1"/>
</dbReference>
<dbReference type="Gene3D" id="3.30.1370.50">
    <property type="entry name" value="R3H-like domain"/>
    <property type="match status" value="1"/>
</dbReference>
<evidence type="ECO:0000256" key="2">
    <source>
        <dbReference type="ARBA" id="ARBA00013064"/>
    </source>
</evidence>
<dbReference type="PANTHER" id="PTHR10159:SF530">
    <property type="entry name" value="DUAL SPECIFICITY PROTEIN PHOSPHATASE DDB_G0271350-RELATED"/>
    <property type="match status" value="1"/>
</dbReference>
<evidence type="ECO:0000256" key="5">
    <source>
        <dbReference type="ARBA" id="ARBA00047761"/>
    </source>
</evidence>
<dbReference type="GO" id="GO:0005737">
    <property type="term" value="C:cytoplasm"/>
    <property type="evidence" value="ECO:0007669"/>
    <property type="project" value="TreeGrafter"/>
</dbReference>
<dbReference type="CDD" id="cd14498">
    <property type="entry name" value="DSP"/>
    <property type="match status" value="1"/>
</dbReference>
<keyword evidence="4" id="KW-0904">Protein phosphatase</keyword>
<dbReference type="PROSITE" id="PS00383">
    <property type="entry name" value="TYR_PHOSPHATASE_1"/>
    <property type="match status" value="1"/>
</dbReference>
<dbReference type="PROSITE" id="PS50054">
    <property type="entry name" value="TYR_PHOSPHATASE_DUAL"/>
    <property type="match status" value="1"/>
</dbReference>
<feature type="domain" description="Tyrosine specific protein phosphatases" evidence="7">
    <location>
        <begin position="214"/>
        <end position="265"/>
    </location>
</feature>
<dbReference type="GO" id="GO:0004725">
    <property type="term" value="F:protein tyrosine phosphatase activity"/>
    <property type="evidence" value="ECO:0007669"/>
    <property type="project" value="UniProtKB-EC"/>
</dbReference>
<dbReference type="CDD" id="cd02325">
    <property type="entry name" value="R3H"/>
    <property type="match status" value="1"/>
</dbReference>
<dbReference type="InterPro" id="IPR000387">
    <property type="entry name" value="Tyr_Pase_dom"/>
</dbReference>
<dbReference type="InterPro" id="IPR029021">
    <property type="entry name" value="Prot-tyrosine_phosphatase-like"/>
</dbReference>
<dbReference type="SMART" id="SM00404">
    <property type="entry name" value="PTPc_motif"/>
    <property type="match status" value="1"/>
</dbReference>
<dbReference type="EC" id="3.1.3.48" evidence="2"/>
<evidence type="ECO:0000313" key="10">
    <source>
        <dbReference type="Proteomes" id="UP000241769"/>
    </source>
</evidence>
<dbReference type="InterPro" id="IPR020422">
    <property type="entry name" value="TYR_PHOSPHATASE_DUAL_dom"/>
</dbReference>
<accession>A0A2P6N9Q3</accession>
<comment type="caution">
    <text evidence="9">The sequence shown here is derived from an EMBL/GenBank/DDBJ whole genome shotgun (WGS) entry which is preliminary data.</text>
</comment>
<dbReference type="InParanoid" id="A0A2P6N9Q3"/>
<dbReference type="InterPro" id="IPR016130">
    <property type="entry name" value="Tyr_Pase_AS"/>
</dbReference>
<dbReference type="SUPFAM" id="SSF52799">
    <property type="entry name" value="(Phosphotyrosine protein) phosphatases II"/>
    <property type="match status" value="1"/>
</dbReference>
<evidence type="ECO:0000313" key="9">
    <source>
        <dbReference type="EMBL" id="PRP80677.1"/>
    </source>
</evidence>
<evidence type="ECO:0000259" key="8">
    <source>
        <dbReference type="PROSITE" id="PS51061"/>
    </source>
</evidence>
<evidence type="ECO:0000256" key="3">
    <source>
        <dbReference type="ARBA" id="ARBA00022801"/>
    </source>
</evidence>
<dbReference type="AlphaFoldDB" id="A0A2P6N9Q3"/>
<proteinExistence type="inferred from homology"/>
<comment type="similarity">
    <text evidence="1">Belongs to the protein-tyrosine phosphatase family. Non-receptor class dual specificity subfamily.</text>
</comment>
<dbReference type="InterPro" id="IPR003595">
    <property type="entry name" value="Tyr_Pase_cat"/>
</dbReference>
<feature type="domain" description="R3H" evidence="8">
    <location>
        <begin position="61"/>
        <end position="127"/>
    </location>
</feature>
<keyword evidence="10" id="KW-1185">Reference proteome</keyword>
<dbReference type="STRING" id="1890364.A0A2P6N9Q3"/>
<feature type="domain" description="Tyrosine-protein phosphatase" evidence="6">
    <location>
        <begin position="146"/>
        <end position="287"/>
    </location>
</feature>
<evidence type="ECO:0000259" key="6">
    <source>
        <dbReference type="PROSITE" id="PS50054"/>
    </source>
</evidence>
<name>A0A2P6N9Q3_9EUKA</name>
<dbReference type="Pfam" id="PF01424">
    <property type="entry name" value="R3H"/>
    <property type="match status" value="1"/>
</dbReference>
<keyword evidence="3" id="KW-0378">Hydrolase</keyword>
<dbReference type="SUPFAM" id="SSF82708">
    <property type="entry name" value="R3H domain"/>
    <property type="match status" value="1"/>
</dbReference>
<dbReference type="GO" id="GO:0004722">
    <property type="term" value="F:protein serine/threonine phosphatase activity"/>
    <property type="evidence" value="ECO:0007669"/>
    <property type="project" value="UniProtKB-EC"/>
</dbReference>
<dbReference type="PROSITE" id="PS51061">
    <property type="entry name" value="R3H"/>
    <property type="match status" value="1"/>
</dbReference>
<dbReference type="OrthoDB" id="25316at2759"/>
<comment type="catalytic activity">
    <reaction evidence="5">
        <text>O-phospho-L-seryl-[protein] + H2O = L-seryl-[protein] + phosphate</text>
        <dbReference type="Rhea" id="RHEA:20629"/>
        <dbReference type="Rhea" id="RHEA-COMP:9863"/>
        <dbReference type="Rhea" id="RHEA-COMP:11604"/>
        <dbReference type="ChEBI" id="CHEBI:15377"/>
        <dbReference type="ChEBI" id="CHEBI:29999"/>
        <dbReference type="ChEBI" id="CHEBI:43474"/>
        <dbReference type="ChEBI" id="CHEBI:83421"/>
        <dbReference type="EC" id="3.1.3.16"/>
    </reaction>
</comment>
<dbReference type="PROSITE" id="PS50056">
    <property type="entry name" value="TYR_PHOSPHATASE_2"/>
    <property type="match status" value="1"/>
</dbReference>
<sequence length="406" mass="45622">MANHQHDDAITARDLYCTAIACTPKAGHHFLNEIATDGPSKMTDKEEDQQIQITTPQGATTIAWREVHSLIESIRQRDPEESDSQIIFHSLDPKQRSTVHKWAEQAGLEHESQGEGEQRVLMVSKKSRAGHREKPKRNKYGSLPSGMSEIIPGFLYLGSCRDARDRQALASSDVKFIVNCALEWMHETEGIQIHRMDWEDTTSQVITESIQLGLSFLDQVRADGGKVLVHCMVGKSRSASLVVAYLMHRENMSLRQALDHTKNCRDIIRPNQGFLRQLLGMELELLKQPSLTLEEYAILFPGVDQTGGARKRREEADKKREEAAAAFCEAHVTVDKLDYIFYNVFGEEEKLDVKDVGRFIVAVKGEFNKDGSWKNALAAAEMNLSDIGTPVSILSKTFFVNKIGRG</sequence>
<evidence type="ECO:0000256" key="4">
    <source>
        <dbReference type="ARBA" id="ARBA00022912"/>
    </source>
</evidence>